<protein>
    <submittedName>
        <fullName evidence="1">Uncharacterized protein</fullName>
    </submittedName>
</protein>
<name>A0A3S5F1V2_SERFO</name>
<reference evidence="1 2" key="1">
    <citation type="submission" date="2018-12" db="EMBL/GenBank/DDBJ databases">
        <authorList>
            <consortium name="Pathogen Informatics"/>
        </authorList>
    </citation>
    <scope>NUCLEOTIDE SEQUENCE [LARGE SCALE GENOMIC DNA]</scope>
    <source>
        <strain evidence="1 2">NCTC13193</strain>
    </source>
</reference>
<proteinExistence type="predicted"/>
<organism evidence="1 2">
    <name type="scientific">Serratia fonticola</name>
    <dbReference type="NCBI Taxonomy" id="47917"/>
    <lineage>
        <taxon>Bacteria</taxon>
        <taxon>Pseudomonadati</taxon>
        <taxon>Pseudomonadota</taxon>
        <taxon>Gammaproteobacteria</taxon>
        <taxon>Enterobacterales</taxon>
        <taxon>Yersiniaceae</taxon>
        <taxon>Serratia</taxon>
    </lineage>
</organism>
<evidence type="ECO:0000313" key="2">
    <source>
        <dbReference type="Proteomes" id="UP000270487"/>
    </source>
</evidence>
<dbReference type="AlphaFoldDB" id="A0A3S5F1V2"/>
<dbReference type="EMBL" id="LR134492">
    <property type="protein sequence ID" value="VEI66645.1"/>
    <property type="molecule type" value="Genomic_DNA"/>
</dbReference>
<dbReference type="Proteomes" id="UP000270487">
    <property type="component" value="Chromosome"/>
</dbReference>
<evidence type="ECO:0000313" key="1">
    <source>
        <dbReference type="EMBL" id="VEI66645.1"/>
    </source>
</evidence>
<sequence>MQVNRPLSAWMRDSSPQGRVYGVSVICMIPSCSTIRNS</sequence>
<accession>A0A3S5F1V2</accession>
<gene>
    <name evidence="1" type="ORF">NCTC13193_01706</name>
</gene>